<evidence type="ECO:0000313" key="2">
    <source>
        <dbReference type="EMBL" id="THV10231.1"/>
    </source>
</evidence>
<dbReference type="Proteomes" id="UP000309667">
    <property type="component" value="Unassembled WGS sequence"/>
</dbReference>
<dbReference type="Pfam" id="PF13490">
    <property type="entry name" value="zf-HC2"/>
    <property type="match status" value="1"/>
</dbReference>
<evidence type="ECO:0000259" key="1">
    <source>
        <dbReference type="Pfam" id="PF13490"/>
    </source>
</evidence>
<evidence type="ECO:0000313" key="3">
    <source>
        <dbReference type="Proteomes" id="UP000309667"/>
    </source>
</evidence>
<dbReference type="RefSeq" id="WP_136560571.1">
    <property type="nucleotide sequence ID" value="NZ_STGT01000008.1"/>
</dbReference>
<dbReference type="Gene3D" id="1.10.10.1320">
    <property type="entry name" value="Anti-sigma factor, zinc-finger domain"/>
    <property type="match status" value="1"/>
</dbReference>
<name>A0ABY2QMT8_9HYPH</name>
<keyword evidence="3" id="KW-1185">Reference proteome</keyword>
<dbReference type="EMBL" id="STGT01000008">
    <property type="protein sequence ID" value="THV10231.1"/>
    <property type="molecule type" value="Genomic_DNA"/>
</dbReference>
<sequence length="81" mass="9210">MFRCSEVAERASRMIDGELDFWQRANMKLHLALCRGCRAFMAQMRKTKELTELVGAAGDPVPSEDIQAALARRQRRSGKQI</sequence>
<gene>
    <name evidence="2" type="ORF">E9677_23910</name>
</gene>
<dbReference type="InterPro" id="IPR027383">
    <property type="entry name" value="Znf_put"/>
</dbReference>
<feature type="domain" description="Putative zinc-finger" evidence="1">
    <location>
        <begin position="4"/>
        <end position="38"/>
    </location>
</feature>
<protein>
    <submittedName>
        <fullName evidence="2">Zf-HC2 domain-containing protein</fullName>
    </submittedName>
</protein>
<reference evidence="2 3" key="1">
    <citation type="submission" date="2019-04" db="EMBL/GenBank/DDBJ databases">
        <title>Genome sequence of strain 7209-2.</title>
        <authorList>
            <person name="Gao J."/>
            <person name="Sun J."/>
        </authorList>
    </citation>
    <scope>NUCLEOTIDE SEQUENCE [LARGE SCALE GENOMIC DNA]</scope>
    <source>
        <strain evidence="2 3">7209-2</strain>
    </source>
</reference>
<dbReference type="InterPro" id="IPR041916">
    <property type="entry name" value="Anti_sigma_zinc_sf"/>
</dbReference>
<organism evidence="2 3">
    <name type="scientific">Rhizobium rhizophilum</name>
    <dbReference type="NCBI Taxonomy" id="1850373"/>
    <lineage>
        <taxon>Bacteria</taxon>
        <taxon>Pseudomonadati</taxon>
        <taxon>Pseudomonadota</taxon>
        <taxon>Alphaproteobacteria</taxon>
        <taxon>Hyphomicrobiales</taxon>
        <taxon>Rhizobiaceae</taxon>
        <taxon>Rhizobium/Agrobacterium group</taxon>
        <taxon>Rhizobium</taxon>
    </lineage>
</organism>
<proteinExistence type="predicted"/>
<accession>A0ABY2QMT8</accession>
<comment type="caution">
    <text evidence="2">The sequence shown here is derived from an EMBL/GenBank/DDBJ whole genome shotgun (WGS) entry which is preliminary data.</text>
</comment>